<evidence type="ECO:0000256" key="1">
    <source>
        <dbReference type="SAM" id="MobiDB-lite"/>
    </source>
</evidence>
<proteinExistence type="predicted"/>
<reference evidence="2 3" key="1">
    <citation type="submission" date="2024-01" db="EMBL/GenBank/DDBJ databases">
        <title>Comparative genomics of Cryptococcus and Kwoniella reveals pathogenesis evolution and contrasting modes of karyotype evolution via chromosome fusion or intercentromeric recombination.</title>
        <authorList>
            <person name="Coelho M.A."/>
            <person name="David-Palma M."/>
            <person name="Shea T."/>
            <person name="Bowers K."/>
            <person name="McGinley-Smith S."/>
            <person name="Mohammad A.W."/>
            <person name="Gnirke A."/>
            <person name="Yurkov A.M."/>
            <person name="Nowrousian M."/>
            <person name="Sun S."/>
            <person name="Cuomo C.A."/>
            <person name="Heitman J."/>
        </authorList>
    </citation>
    <scope>NUCLEOTIDE SEQUENCE [LARGE SCALE GENOMIC DNA]</scope>
    <source>
        <strain evidence="2">CBS 11374</strain>
    </source>
</reference>
<evidence type="ECO:0000313" key="2">
    <source>
        <dbReference type="EMBL" id="WRT70927.1"/>
    </source>
</evidence>
<sequence>MSTPKPDAATKPAVSNLSTEKPADGFKAQTPEAKRKWLEQHASPDAPDVALWDIYSSNKTMNANLKLVRDALDGVRTNIVNKQLDKGSAKETAVNAIFDTLTVALKAYARAVYNAAKDLDDTGGFQSHQSTPDLQDPDAEVDDTSPKALKTQLLSVLSLVESAAPFLQKRNSRLGITYAELINTIVEALGELLVELVFTTKPDKTNTAALNITSTVEVNEQQIDTTMPTMFKSLQDQVDDNLAKSTADLDLTPVEG</sequence>
<protein>
    <submittedName>
        <fullName evidence="2">Uncharacterized protein</fullName>
    </submittedName>
</protein>
<evidence type="ECO:0000313" key="3">
    <source>
        <dbReference type="Proteomes" id="UP001329825"/>
    </source>
</evidence>
<dbReference type="RefSeq" id="XP_062795666.1">
    <property type="nucleotide sequence ID" value="XM_062939615.1"/>
</dbReference>
<name>A0ABZ1DA12_9TREE</name>
<dbReference type="EMBL" id="CP141891">
    <property type="protein sequence ID" value="WRT70927.1"/>
    <property type="molecule type" value="Genomic_DNA"/>
</dbReference>
<feature type="region of interest" description="Disordered" evidence="1">
    <location>
        <begin position="1"/>
        <end position="29"/>
    </location>
</feature>
<dbReference type="Proteomes" id="UP001329825">
    <property type="component" value="Chromosome 11"/>
</dbReference>
<feature type="compositionally biased region" description="Polar residues" evidence="1">
    <location>
        <begin position="124"/>
        <end position="133"/>
    </location>
</feature>
<gene>
    <name evidence="2" type="ORF">IL334_007926</name>
</gene>
<organism evidence="2 3">
    <name type="scientific">Kwoniella shivajii</name>
    <dbReference type="NCBI Taxonomy" id="564305"/>
    <lineage>
        <taxon>Eukaryota</taxon>
        <taxon>Fungi</taxon>
        <taxon>Dikarya</taxon>
        <taxon>Basidiomycota</taxon>
        <taxon>Agaricomycotina</taxon>
        <taxon>Tremellomycetes</taxon>
        <taxon>Tremellales</taxon>
        <taxon>Cryptococcaceae</taxon>
        <taxon>Kwoniella</taxon>
    </lineage>
</organism>
<feature type="region of interest" description="Disordered" evidence="1">
    <location>
        <begin position="123"/>
        <end position="144"/>
    </location>
</feature>
<keyword evidence="3" id="KW-1185">Reference proteome</keyword>
<dbReference type="GeneID" id="87960056"/>
<accession>A0ABZ1DA12</accession>